<dbReference type="PANTHER" id="PTHR34310:SF8">
    <property type="entry name" value="CONSERVED PROTEIN"/>
    <property type="match status" value="1"/>
</dbReference>
<dbReference type="PANTHER" id="PTHR34310">
    <property type="entry name" value="DUF427 DOMAIN PROTEIN (AFU_ORTHOLOGUE AFUA_3G02220)"/>
    <property type="match status" value="1"/>
</dbReference>
<organism evidence="2 3">
    <name type="scientific">Kutzneria albida DSM 43870</name>
    <dbReference type="NCBI Taxonomy" id="1449976"/>
    <lineage>
        <taxon>Bacteria</taxon>
        <taxon>Bacillati</taxon>
        <taxon>Actinomycetota</taxon>
        <taxon>Actinomycetes</taxon>
        <taxon>Pseudonocardiales</taxon>
        <taxon>Pseudonocardiaceae</taxon>
        <taxon>Kutzneria</taxon>
    </lineage>
</organism>
<dbReference type="STRING" id="1449976.KALB_6047"/>
<dbReference type="EMBL" id="CP007155">
    <property type="protein sequence ID" value="AHH99407.1"/>
    <property type="molecule type" value="Genomic_DNA"/>
</dbReference>
<dbReference type="KEGG" id="kal:KALB_6047"/>
<dbReference type="InterPro" id="IPR007361">
    <property type="entry name" value="DUF427"/>
</dbReference>
<sequence>MSLTLGNGPLSANPPSAANYRIDGPAHKLLATPFPRRVRGVFADRTVLDTDRGVLVHESNILPRLYVPEEDLDTALLTDTDLSTHCPFKGDASYRSITVGERTAENAVWAYREPLPAAEWLRGYASVYWAALDHWYDEDEEVFGHLRDPFTRVDIRASSRKVVVRAGDQVLAESGRPLVLSENGLPNRYYLPREDVRLDLLSPTDTSTVCPYKGTASYVRTAEIEDVAWIYEQPFVECTAIAGKISFDPGKVTVEVV</sequence>
<feature type="domain" description="DUF427" evidence="1">
    <location>
        <begin position="162"/>
        <end position="249"/>
    </location>
</feature>
<dbReference type="PATRIC" id="fig|1449976.3.peg.6069"/>
<dbReference type="RefSeq" id="WP_025359320.1">
    <property type="nucleotide sequence ID" value="NZ_CP007155.1"/>
</dbReference>
<dbReference type="eggNOG" id="COG2343">
    <property type="taxonomic scope" value="Bacteria"/>
</dbReference>
<evidence type="ECO:0000259" key="1">
    <source>
        <dbReference type="Pfam" id="PF04248"/>
    </source>
</evidence>
<keyword evidence="3" id="KW-1185">Reference proteome</keyword>
<protein>
    <recommendedName>
        <fullName evidence="1">DUF427 domain-containing protein</fullName>
    </recommendedName>
</protein>
<dbReference type="InterPro" id="IPR038694">
    <property type="entry name" value="DUF427_sf"/>
</dbReference>
<evidence type="ECO:0000313" key="3">
    <source>
        <dbReference type="Proteomes" id="UP000019225"/>
    </source>
</evidence>
<dbReference type="OrthoDB" id="285364at2"/>
<proteinExistence type="predicted"/>
<gene>
    <name evidence="2" type="ORF">KALB_6047</name>
</gene>
<dbReference type="Proteomes" id="UP000019225">
    <property type="component" value="Chromosome"/>
</dbReference>
<name>W5WEX7_9PSEU</name>
<dbReference type="HOGENOM" id="CLU_059611_0_0_11"/>
<dbReference type="Gene3D" id="2.170.150.40">
    <property type="entry name" value="Domain of unknown function (DUF427)"/>
    <property type="match status" value="2"/>
</dbReference>
<evidence type="ECO:0000313" key="2">
    <source>
        <dbReference type="EMBL" id="AHH99407.1"/>
    </source>
</evidence>
<dbReference type="Pfam" id="PF04248">
    <property type="entry name" value="NTP_transf_9"/>
    <property type="match status" value="2"/>
</dbReference>
<feature type="domain" description="DUF427" evidence="1">
    <location>
        <begin position="39"/>
        <end position="129"/>
    </location>
</feature>
<reference evidence="2 3" key="1">
    <citation type="journal article" date="2014" name="BMC Genomics">
        <title>Complete genome sequence of producer of the glycopeptide antibiotic Aculeximycin Kutzneria albida DSM 43870T, a representative of minor genus of Pseudonocardiaceae.</title>
        <authorList>
            <person name="Rebets Y."/>
            <person name="Tokovenko B."/>
            <person name="Lushchyk I."/>
            <person name="Ruckert C."/>
            <person name="Zaburannyi N."/>
            <person name="Bechthold A."/>
            <person name="Kalinowski J."/>
            <person name="Luzhetskyy A."/>
        </authorList>
    </citation>
    <scope>NUCLEOTIDE SEQUENCE [LARGE SCALE GENOMIC DNA]</scope>
    <source>
        <strain evidence="2">DSM 43870</strain>
    </source>
</reference>
<accession>W5WEX7</accession>
<dbReference type="AlphaFoldDB" id="W5WEX7"/>